<dbReference type="AlphaFoldDB" id="X1T5E8"/>
<organism evidence="1">
    <name type="scientific">marine sediment metagenome</name>
    <dbReference type="NCBI Taxonomy" id="412755"/>
    <lineage>
        <taxon>unclassified sequences</taxon>
        <taxon>metagenomes</taxon>
        <taxon>ecological metagenomes</taxon>
    </lineage>
</organism>
<protein>
    <submittedName>
        <fullName evidence="1">Uncharacterized protein</fullName>
    </submittedName>
</protein>
<dbReference type="EMBL" id="BARW01021209">
    <property type="protein sequence ID" value="GAJ00533.1"/>
    <property type="molecule type" value="Genomic_DNA"/>
</dbReference>
<gene>
    <name evidence="1" type="ORF">S12H4_35683</name>
</gene>
<reference evidence="1" key="1">
    <citation type="journal article" date="2014" name="Front. Microbiol.">
        <title>High frequency of phylogenetically diverse reductive dehalogenase-homologous genes in deep subseafloor sedimentary metagenomes.</title>
        <authorList>
            <person name="Kawai M."/>
            <person name="Futagami T."/>
            <person name="Toyoda A."/>
            <person name="Takaki Y."/>
            <person name="Nishi S."/>
            <person name="Hori S."/>
            <person name="Arai W."/>
            <person name="Tsubouchi T."/>
            <person name="Morono Y."/>
            <person name="Uchiyama I."/>
            <person name="Ito T."/>
            <person name="Fujiyama A."/>
            <person name="Inagaki F."/>
            <person name="Takami H."/>
        </authorList>
    </citation>
    <scope>NUCLEOTIDE SEQUENCE</scope>
    <source>
        <strain evidence="1">Expedition CK06-06</strain>
    </source>
</reference>
<evidence type="ECO:0000313" key="1">
    <source>
        <dbReference type="EMBL" id="GAJ00533.1"/>
    </source>
</evidence>
<feature type="non-terminal residue" evidence="1">
    <location>
        <position position="1"/>
    </location>
</feature>
<accession>X1T5E8</accession>
<name>X1T5E8_9ZZZZ</name>
<comment type="caution">
    <text evidence="1">The sequence shown here is derived from an EMBL/GenBank/DDBJ whole genome shotgun (WGS) entry which is preliminary data.</text>
</comment>
<proteinExistence type="predicted"/>
<sequence length="255" mass="29107">PQVAKTYLVNVDGLTGSFTAVEKPVEPKGREFINTSITYTCVTGFKPTQVKGRFAIVSLSQTKPGLAGIEQDIVSRANSDYYFLEATNWYYDNGIYQVGMVGYRGSTPILNKKANSILGQEYNYLITIEPGGIRGQVWDKDGNLLVNGFIPCTADYLREITTFIEYWRYYSEVIPGAPIADQWVWLPGEFRQKSYHIIEELYDPSVGWKAARECLKQNYDKHIWNSHPYALNILHIHHMLYGGNYYDDCEVIDVV</sequence>